<evidence type="ECO:0000313" key="1">
    <source>
        <dbReference type="EMBL" id="CAB3246553.1"/>
    </source>
</evidence>
<evidence type="ECO:0000313" key="2">
    <source>
        <dbReference type="Proteomes" id="UP000494256"/>
    </source>
</evidence>
<protein>
    <submittedName>
        <fullName evidence="1">Uncharacterized protein</fullName>
    </submittedName>
</protein>
<dbReference type="OrthoDB" id="31183at2759"/>
<name>A0A8S1AN40_ARCPL</name>
<sequence length="82" mass="9033">MHERPTGRQVSYTHNAGILWALTPTVPSRCEVRGTSPARPLWATTQAGTPGTLSLTLRPLEARTRTRAVYTENYALCGHNTN</sequence>
<accession>A0A8S1AN40</accession>
<dbReference type="EMBL" id="CADEBD010000330">
    <property type="protein sequence ID" value="CAB3246553.1"/>
    <property type="molecule type" value="Genomic_DNA"/>
</dbReference>
<reference evidence="1 2" key="1">
    <citation type="submission" date="2020-04" db="EMBL/GenBank/DDBJ databases">
        <authorList>
            <person name="Wallbank WR R."/>
            <person name="Pardo Diaz C."/>
            <person name="Kozak K."/>
            <person name="Martin S."/>
            <person name="Jiggins C."/>
            <person name="Moest M."/>
            <person name="Warren A I."/>
            <person name="Byers J.R.P. K."/>
            <person name="Montejo-Kovacevich G."/>
            <person name="Yen C E."/>
        </authorList>
    </citation>
    <scope>NUCLEOTIDE SEQUENCE [LARGE SCALE GENOMIC DNA]</scope>
</reference>
<proteinExistence type="predicted"/>
<comment type="caution">
    <text evidence="1">The sequence shown here is derived from an EMBL/GenBank/DDBJ whole genome shotgun (WGS) entry which is preliminary data.</text>
</comment>
<dbReference type="AlphaFoldDB" id="A0A8S1AN40"/>
<dbReference type="Proteomes" id="UP000494256">
    <property type="component" value="Unassembled WGS sequence"/>
</dbReference>
<organism evidence="1 2">
    <name type="scientific">Arctia plantaginis</name>
    <name type="common">Wood tiger moth</name>
    <name type="synonym">Phalaena plantaginis</name>
    <dbReference type="NCBI Taxonomy" id="874455"/>
    <lineage>
        <taxon>Eukaryota</taxon>
        <taxon>Metazoa</taxon>
        <taxon>Ecdysozoa</taxon>
        <taxon>Arthropoda</taxon>
        <taxon>Hexapoda</taxon>
        <taxon>Insecta</taxon>
        <taxon>Pterygota</taxon>
        <taxon>Neoptera</taxon>
        <taxon>Endopterygota</taxon>
        <taxon>Lepidoptera</taxon>
        <taxon>Glossata</taxon>
        <taxon>Ditrysia</taxon>
        <taxon>Noctuoidea</taxon>
        <taxon>Erebidae</taxon>
        <taxon>Arctiinae</taxon>
        <taxon>Arctia</taxon>
    </lineage>
</organism>
<gene>
    <name evidence="1" type="ORF">APLA_LOCUS11581</name>
</gene>